<organism evidence="14 15">
    <name type="scientific">Henosepilachna vigintioctopunctata</name>
    <dbReference type="NCBI Taxonomy" id="420089"/>
    <lineage>
        <taxon>Eukaryota</taxon>
        <taxon>Metazoa</taxon>
        <taxon>Ecdysozoa</taxon>
        <taxon>Arthropoda</taxon>
        <taxon>Hexapoda</taxon>
        <taxon>Insecta</taxon>
        <taxon>Pterygota</taxon>
        <taxon>Neoptera</taxon>
        <taxon>Endopterygota</taxon>
        <taxon>Coleoptera</taxon>
        <taxon>Polyphaga</taxon>
        <taxon>Cucujiformia</taxon>
        <taxon>Coccinelloidea</taxon>
        <taxon>Coccinellidae</taxon>
        <taxon>Epilachninae</taxon>
        <taxon>Epilachnini</taxon>
        <taxon>Henosepilachna</taxon>
    </lineage>
</organism>
<evidence type="ECO:0000256" key="5">
    <source>
        <dbReference type="ARBA" id="ARBA00022763"/>
    </source>
</evidence>
<dbReference type="EMBL" id="JARQZJ010000135">
    <property type="protein sequence ID" value="KAK9892522.1"/>
    <property type="molecule type" value="Genomic_DNA"/>
</dbReference>
<evidence type="ECO:0000256" key="10">
    <source>
        <dbReference type="ARBA" id="ARBA00038112"/>
    </source>
</evidence>
<dbReference type="InterPro" id="IPR006084">
    <property type="entry name" value="XPG/Rad2"/>
</dbReference>
<keyword evidence="6" id="KW-0378">Hydrolase</keyword>
<dbReference type="FunFam" id="1.10.150.20:FF:000030">
    <property type="entry name" value="Flap endonuclease GEN-like 1"/>
    <property type="match status" value="1"/>
</dbReference>
<dbReference type="PRINTS" id="PR00853">
    <property type="entry name" value="XPGRADSUPER"/>
</dbReference>
<comment type="cofactor">
    <cofactor evidence="1">
        <name>Mg(2+)</name>
        <dbReference type="ChEBI" id="CHEBI:18420"/>
    </cofactor>
</comment>
<evidence type="ECO:0000256" key="4">
    <source>
        <dbReference type="ARBA" id="ARBA00022759"/>
    </source>
</evidence>
<evidence type="ECO:0000256" key="2">
    <source>
        <dbReference type="ARBA" id="ARBA00022722"/>
    </source>
</evidence>
<keyword evidence="9" id="KW-0539">Nucleus</keyword>
<dbReference type="InterPro" id="IPR041012">
    <property type="entry name" value="GEN_chromo"/>
</dbReference>
<dbReference type="SUPFAM" id="SSF88723">
    <property type="entry name" value="PIN domain-like"/>
    <property type="match status" value="1"/>
</dbReference>
<dbReference type="CDD" id="cd09869">
    <property type="entry name" value="PIN_GEN1"/>
    <property type="match status" value="1"/>
</dbReference>
<keyword evidence="2" id="KW-0540">Nuclease</keyword>
<keyword evidence="5" id="KW-0227">DNA damage</keyword>
<feature type="region of interest" description="Disordered" evidence="11">
    <location>
        <begin position="494"/>
        <end position="519"/>
    </location>
</feature>
<dbReference type="PANTHER" id="PTHR11081:SF70">
    <property type="entry name" value="FLAP ENDONUCLEASE GEN HOMOLOG 1"/>
    <property type="match status" value="1"/>
</dbReference>
<dbReference type="SUPFAM" id="SSF47807">
    <property type="entry name" value="5' to 3' exonuclease, C-terminal subdomain"/>
    <property type="match status" value="1"/>
</dbReference>
<protein>
    <recommendedName>
        <fullName evidence="16">Flap endonuclease GEN</fullName>
    </recommendedName>
</protein>
<dbReference type="GO" id="GO:0008821">
    <property type="term" value="F:crossover junction DNA endonuclease activity"/>
    <property type="evidence" value="ECO:0007669"/>
    <property type="project" value="UniProtKB-ARBA"/>
</dbReference>
<dbReference type="InterPro" id="IPR036279">
    <property type="entry name" value="5-3_exonuclease_C_sf"/>
</dbReference>
<evidence type="ECO:0000256" key="8">
    <source>
        <dbReference type="ARBA" id="ARBA00023204"/>
    </source>
</evidence>
<evidence type="ECO:0000256" key="11">
    <source>
        <dbReference type="SAM" id="MobiDB-lite"/>
    </source>
</evidence>
<feature type="domain" description="XPG N-terminal" evidence="13">
    <location>
        <begin position="1"/>
        <end position="95"/>
    </location>
</feature>
<dbReference type="SMART" id="SM00484">
    <property type="entry name" value="XPGI"/>
    <property type="match status" value="1"/>
</dbReference>
<dbReference type="GO" id="GO:0006281">
    <property type="term" value="P:DNA repair"/>
    <property type="evidence" value="ECO:0007669"/>
    <property type="project" value="UniProtKB-KW"/>
</dbReference>
<keyword evidence="15" id="KW-1185">Reference proteome</keyword>
<dbReference type="Pfam" id="PF00867">
    <property type="entry name" value="XPG_I"/>
    <property type="match status" value="1"/>
</dbReference>
<comment type="similarity">
    <text evidence="10">Belongs to the XPG/RAD2 endonuclease family. GEN subfamily.</text>
</comment>
<gene>
    <name evidence="14" type="ORF">WA026_020507</name>
</gene>
<dbReference type="InterPro" id="IPR008918">
    <property type="entry name" value="HhH2"/>
</dbReference>
<evidence type="ECO:0000256" key="6">
    <source>
        <dbReference type="ARBA" id="ARBA00022801"/>
    </source>
</evidence>
<dbReference type="PANTHER" id="PTHR11081">
    <property type="entry name" value="FLAP ENDONUCLEASE FAMILY MEMBER"/>
    <property type="match status" value="1"/>
</dbReference>
<evidence type="ECO:0000256" key="3">
    <source>
        <dbReference type="ARBA" id="ARBA00022723"/>
    </source>
</evidence>
<evidence type="ECO:0000313" key="15">
    <source>
        <dbReference type="Proteomes" id="UP001431783"/>
    </source>
</evidence>
<accession>A0AAW1VH97</accession>
<feature type="domain" description="XPG-I" evidence="12">
    <location>
        <begin position="124"/>
        <end position="200"/>
    </location>
</feature>
<comment type="caution">
    <text evidence="14">The sequence shown here is derived from an EMBL/GenBank/DDBJ whole genome shotgun (WGS) entry which is preliminary data.</text>
</comment>
<dbReference type="SMART" id="SM00485">
    <property type="entry name" value="XPGN"/>
    <property type="match status" value="1"/>
</dbReference>
<dbReference type="Pfam" id="PF00752">
    <property type="entry name" value="XPG_N"/>
    <property type="match status" value="1"/>
</dbReference>
<dbReference type="InterPro" id="IPR029060">
    <property type="entry name" value="PIN-like_dom_sf"/>
</dbReference>
<feature type="compositionally biased region" description="Basic residues" evidence="11">
    <location>
        <begin position="504"/>
        <end position="519"/>
    </location>
</feature>
<evidence type="ECO:0008006" key="16">
    <source>
        <dbReference type="Google" id="ProtNLM"/>
    </source>
</evidence>
<proteinExistence type="inferred from homology"/>
<dbReference type="GO" id="GO:0000400">
    <property type="term" value="F:four-way junction DNA binding"/>
    <property type="evidence" value="ECO:0007669"/>
    <property type="project" value="UniProtKB-ARBA"/>
</dbReference>
<keyword evidence="4" id="KW-0255">Endonuclease</keyword>
<reference evidence="14 15" key="1">
    <citation type="submission" date="2023-03" db="EMBL/GenBank/DDBJ databases">
        <title>Genome insight into feeding habits of ladybird beetles.</title>
        <authorList>
            <person name="Li H.-S."/>
            <person name="Huang Y.-H."/>
            <person name="Pang H."/>
        </authorList>
    </citation>
    <scope>NUCLEOTIDE SEQUENCE [LARGE SCALE GENOMIC DNA]</scope>
    <source>
        <strain evidence="14">SYSU_2023b</strain>
        <tissue evidence="14">Whole body</tissue>
    </source>
</reference>
<keyword evidence="8" id="KW-0234">DNA repair</keyword>
<evidence type="ECO:0000256" key="9">
    <source>
        <dbReference type="ARBA" id="ARBA00023242"/>
    </source>
</evidence>
<keyword evidence="7" id="KW-0460">Magnesium</keyword>
<evidence type="ECO:0000256" key="1">
    <source>
        <dbReference type="ARBA" id="ARBA00001946"/>
    </source>
</evidence>
<dbReference type="AlphaFoldDB" id="A0AAW1VH97"/>
<evidence type="ECO:0000259" key="13">
    <source>
        <dbReference type="SMART" id="SM00485"/>
    </source>
</evidence>
<evidence type="ECO:0000259" key="12">
    <source>
        <dbReference type="SMART" id="SM00484"/>
    </source>
</evidence>
<name>A0AAW1VH97_9CUCU</name>
<sequence>MGIKYLWNILNPFCEKRPLYELQGKTVAVDLSCWVCEAQNISEYQVQPKMYLRNLYFRTCYLLLMDVYPIFVLEGKAPQLKYDTITARNAIQFKGAKPKTDSVKTGKDRTRFNFVLKQCQEMLNYMGLACLTGLGEAESLCAYLNQEGFVHGCISQDSDCFAYGAQIVYRNFSISSQGSHSASGGSIDVYDIRKASSIGFGRNKIIALALLCGCDYSDGVQGIGKDISMKFFEKYSDGDILNRMRQWRANASVFDEFERKLADKNICTSCGHHGKIQAHNKTGCKFCGTSTGCDFSKYKEERLVIKNEVNIRSKALQDENFPNEVLINEFLTSKDKITKVDIKWRQPDLVKFVNFTTKHLGWDEIYSFEKCLPILTRWQLLHYSDLECLNQSHKLRGILYPEKIKKIRKPKGVPCFEIVWEDKDNNFKGLIPNSQELEIKSMEMLWSTIEPQQLVEKAYPNLVNSFKKSASKPKRPCRVVKKLNQLDELSNSLGNISINEPTTKKAKKNSPKKNRKKEHFKKELKTKELTTNVKTLNDYFRKAVENKFNNKSGLEYTSTPIKNCNSLSTIQWESSVNISKFMDDSDSNVSDVLDEIMSEKIPNCFKQKLEKMGYKISNDLESGKNDNTATFFINSYTDNDLFQRTFDEKCMSDEENIDLKDEYEDNSFEIIEKPLFERLRCKHF</sequence>
<evidence type="ECO:0000256" key="7">
    <source>
        <dbReference type="ARBA" id="ARBA00022842"/>
    </source>
</evidence>
<dbReference type="Gene3D" id="3.40.50.1010">
    <property type="entry name" value="5'-nuclease"/>
    <property type="match status" value="1"/>
</dbReference>
<evidence type="ECO:0000313" key="14">
    <source>
        <dbReference type="EMBL" id="KAK9892522.1"/>
    </source>
</evidence>
<dbReference type="InterPro" id="IPR006086">
    <property type="entry name" value="XPG-I_dom"/>
</dbReference>
<dbReference type="SMART" id="SM00279">
    <property type="entry name" value="HhH2"/>
    <property type="match status" value="1"/>
</dbReference>
<dbReference type="GO" id="GO:0017108">
    <property type="term" value="F:5'-flap endonuclease activity"/>
    <property type="evidence" value="ECO:0007669"/>
    <property type="project" value="UniProtKB-ARBA"/>
</dbReference>
<dbReference type="GO" id="GO:0046872">
    <property type="term" value="F:metal ion binding"/>
    <property type="evidence" value="ECO:0007669"/>
    <property type="project" value="UniProtKB-KW"/>
</dbReference>
<keyword evidence="3" id="KW-0479">Metal-binding</keyword>
<dbReference type="InterPro" id="IPR006085">
    <property type="entry name" value="XPG_DNA_repair_N"/>
</dbReference>
<dbReference type="Pfam" id="PF18704">
    <property type="entry name" value="Chromo_2"/>
    <property type="match status" value="1"/>
</dbReference>
<dbReference type="Gene3D" id="1.10.150.20">
    <property type="entry name" value="5' to 3' exonuclease, C-terminal subdomain"/>
    <property type="match status" value="1"/>
</dbReference>
<dbReference type="Proteomes" id="UP001431783">
    <property type="component" value="Unassembled WGS sequence"/>
</dbReference>